<feature type="signal peptide" evidence="1">
    <location>
        <begin position="1"/>
        <end position="19"/>
    </location>
</feature>
<name>A0ABY0QUU5_9FLAO</name>
<organism evidence="2 3">
    <name type="scientific">Chryseobacterium taihuense</name>
    <dbReference type="NCBI Taxonomy" id="1141221"/>
    <lineage>
        <taxon>Bacteria</taxon>
        <taxon>Pseudomonadati</taxon>
        <taxon>Bacteroidota</taxon>
        <taxon>Flavobacteriia</taxon>
        <taxon>Flavobacteriales</taxon>
        <taxon>Weeksellaceae</taxon>
        <taxon>Chryseobacterium group</taxon>
        <taxon>Chryseobacterium</taxon>
    </lineage>
</organism>
<protein>
    <recommendedName>
        <fullName evidence="4">YHS domain-containing protein</fullName>
    </recommendedName>
</protein>
<proteinExistence type="predicted"/>
<evidence type="ECO:0000313" key="2">
    <source>
        <dbReference type="EMBL" id="SDL94252.1"/>
    </source>
</evidence>
<evidence type="ECO:0000313" key="3">
    <source>
        <dbReference type="Proteomes" id="UP000199242"/>
    </source>
</evidence>
<dbReference type="RefSeq" id="WP_089744069.1">
    <property type="nucleotide sequence ID" value="NZ_FNHD01000009.1"/>
</dbReference>
<dbReference type="Proteomes" id="UP000199242">
    <property type="component" value="Unassembled WGS sequence"/>
</dbReference>
<comment type="caution">
    <text evidence="2">The sequence shown here is derived from an EMBL/GenBank/DDBJ whole genome shotgun (WGS) entry which is preliminary data.</text>
</comment>
<accession>A0ABY0QUU5</accession>
<evidence type="ECO:0000256" key="1">
    <source>
        <dbReference type="SAM" id="SignalP"/>
    </source>
</evidence>
<gene>
    <name evidence="2" type="ORF">SAMN05216273_10951</name>
</gene>
<feature type="chain" id="PRO_5046838866" description="YHS domain-containing protein" evidence="1">
    <location>
        <begin position="20"/>
        <end position="150"/>
    </location>
</feature>
<evidence type="ECO:0008006" key="4">
    <source>
        <dbReference type="Google" id="ProtNLM"/>
    </source>
</evidence>
<sequence>MKKFITLTVLFLLPFFAFSQKPQHRNLENKLAIQGYDPVSYIEQNKAVKGKKEFSVNINGAIYYTSSAKNKELLQKNPSKYEPVYGGWCAFAMGDYGEKVEINPTTFKVIDGKTYLFYNKLFTNTLNSWNKNEDKLKKQADLNWKKLTTK</sequence>
<keyword evidence="3" id="KW-1185">Reference proteome</keyword>
<dbReference type="NCBIfam" id="NF041384">
    <property type="entry name" value="YHS_seleno_dom"/>
    <property type="match status" value="1"/>
</dbReference>
<keyword evidence="1" id="KW-0732">Signal</keyword>
<reference evidence="2 3" key="1">
    <citation type="submission" date="2016-10" db="EMBL/GenBank/DDBJ databases">
        <authorList>
            <person name="Varghese N."/>
            <person name="Submissions S."/>
        </authorList>
    </citation>
    <scope>NUCLEOTIDE SEQUENCE [LARGE SCALE GENOMIC DNA]</scope>
    <source>
        <strain evidence="2 3">CGMCC 1.10941</strain>
    </source>
</reference>
<dbReference type="EMBL" id="FNHD01000009">
    <property type="protein sequence ID" value="SDL94252.1"/>
    <property type="molecule type" value="Genomic_DNA"/>
</dbReference>